<dbReference type="AlphaFoldDB" id="A0A417YSX6"/>
<keyword evidence="1" id="KW-1133">Transmembrane helix</keyword>
<keyword evidence="1" id="KW-0472">Membrane</keyword>
<feature type="transmembrane region" description="Helical" evidence="1">
    <location>
        <begin position="37"/>
        <end position="58"/>
    </location>
</feature>
<gene>
    <name evidence="2" type="ORF">D1B31_13950</name>
</gene>
<sequence length="104" mass="11993">MPWETLPSWFWIMYYLFLLVTLAAGIVNVFRNRLAVLSVFAIALTITIPIIGLINSIGREDGMNEFEHLVAQLQLGSLWAIYVAMGLFYLLIYWAVLLKKKKTR</sequence>
<reference evidence="2 3" key="1">
    <citation type="journal article" date="2017" name="Int. J. Syst. Evol. Microbiol.">
        <title>Bacillus notoginsengisoli sp. nov., a novel bacterium isolated from the rhizosphere of Panax notoginseng.</title>
        <authorList>
            <person name="Zhang M.Y."/>
            <person name="Cheng J."/>
            <person name="Cai Y."/>
            <person name="Zhang T.Y."/>
            <person name="Wu Y.Y."/>
            <person name="Manikprabhu D."/>
            <person name="Li W.J."/>
            <person name="Zhang Y.X."/>
        </authorList>
    </citation>
    <scope>NUCLEOTIDE SEQUENCE [LARGE SCALE GENOMIC DNA]</scope>
    <source>
        <strain evidence="2 3">JCM 30743</strain>
    </source>
</reference>
<evidence type="ECO:0000313" key="2">
    <source>
        <dbReference type="EMBL" id="RHW39060.1"/>
    </source>
</evidence>
<name>A0A417YSX6_9BACI</name>
<dbReference type="RefSeq" id="WP_118921392.1">
    <property type="nucleotide sequence ID" value="NZ_QWEG01000008.1"/>
</dbReference>
<keyword evidence="1" id="KW-0812">Transmembrane</keyword>
<dbReference type="OrthoDB" id="2645556at2"/>
<accession>A0A417YSX6</accession>
<protein>
    <submittedName>
        <fullName evidence="2">Uncharacterized protein</fullName>
    </submittedName>
</protein>
<evidence type="ECO:0000313" key="3">
    <source>
        <dbReference type="Proteomes" id="UP000284416"/>
    </source>
</evidence>
<dbReference type="Proteomes" id="UP000284416">
    <property type="component" value="Unassembled WGS sequence"/>
</dbReference>
<evidence type="ECO:0000256" key="1">
    <source>
        <dbReference type="SAM" id="Phobius"/>
    </source>
</evidence>
<feature type="transmembrane region" description="Helical" evidence="1">
    <location>
        <begin position="12"/>
        <end position="30"/>
    </location>
</feature>
<feature type="transmembrane region" description="Helical" evidence="1">
    <location>
        <begin position="78"/>
        <end position="98"/>
    </location>
</feature>
<organism evidence="2 3">
    <name type="scientific">Neobacillus notoginsengisoli</name>
    <dbReference type="NCBI Taxonomy" id="1578198"/>
    <lineage>
        <taxon>Bacteria</taxon>
        <taxon>Bacillati</taxon>
        <taxon>Bacillota</taxon>
        <taxon>Bacilli</taxon>
        <taxon>Bacillales</taxon>
        <taxon>Bacillaceae</taxon>
        <taxon>Neobacillus</taxon>
    </lineage>
</organism>
<dbReference type="EMBL" id="QWEG01000008">
    <property type="protein sequence ID" value="RHW39060.1"/>
    <property type="molecule type" value="Genomic_DNA"/>
</dbReference>
<comment type="caution">
    <text evidence="2">The sequence shown here is derived from an EMBL/GenBank/DDBJ whole genome shotgun (WGS) entry which is preliminary data.</text>
</comment>
<keyword evidence="3" id="KW-1185">Reference proteome</keyword>
<proteinExistence type="predicted"/>